<dbReference type="RefSeq" id="WP_077026921.1">
    <property type="nucleotide sequence ID" value="NZ_CP017641.1"/>
</dbReference>
<dbReference type="InterPro" id="IPR010539">
    <property type="entry name" value="BaxI_1-like"/>
</dbReference>
<feature type="transmembrane region" description="Helical" evidence="1">
    <location>
        <begin position="224"/>
        <end position="244"/>
    </location>
</feature>
<dbReference type="OrthoDB" id="116480at2"/>
<feature type="transmembrane region" description="Helical" evidence="1">
    <location>
        <begin position="85"/>
        <end position="105"/>
    </location>
</feature>
<feature type="transmembrane region" description="Helical" evidence="1">
    <location>
        <begin position="31"/>
        <end position="49"/>
    </location>
</feature>
<dbReference type="Proteomes" id="UP000187735">
    <property type="component" value="Chromosome"/>
</dbReference>
<evidence type="ECO:0000313" key="2">
    <source>
        <dbReference type="EMBL" id="APZ95811.1"/>
    </source>
</evidence>
<evidence type="ECO:0000256" key="1">
    <source>
        <dbReference type="SAM" id="Phobius"/>
    </source>
</evidence>
<keyword evidence="1" id="KW-1133">Transmembrane helix</keyword>
<dbReference type="EMBL" id="CP017641">
    <property type="protein sequence ID" value="APZ95811.1"/>
    <property type="molecule type" value="Genomic_DNA"/>
</dbReference>
<dbReference type="Pfam" id="PF12811">
    <property type="entry name" value="BaxI_1"/>
    <property type="match status" value="1"/>
</dbReference>
<accession>A0A1P8WP32</accession>
<protein>
    <submittedName>
        <fullName evidence="2">Putative membrane protein</fullName>
    </submittedName>
</protein>
<feature type="transmembrane region" description="Helical" evidence="1">
    <location>
        <begin position="151"/>
        <end position="174"/>
    </location>
</feature>
<sequence length="251" mass="27131">MRSSNPALSENVFHNFESYGDTTVMTVTGTAIKTMIAIVLAFATAIFTWKQHEAGNSIQGLMIGGLIVGLIAAIATMFKKNWAPITTPIYALAEGCFLGGISAIIQEQLNARMADAPPIAFQACVLTFGTLAVMMTVYQTGLIKVTDKLRMGVVAATGGIALLYLVSMVMSFFGSGIAFIHSAGPFGIAFSVFVVGLAAFNLLLDFDLIDRLTASRAPKHMEWYGAFALMVTLVWLYIEILRLLSKLNRRD</sequence>
<dbReference type="PIRSF" id="PIRSF009160">
    <property type="entry name" value="UCP009160"/>
    <property type="match status" value="1"/>
</dbReference>
<feature type="transmembrane region" description="Helical" evidence="1">
    <location>
        <begin position="61"/>
        <end position="79"/>
    </location>
</feature>
<dbReference type="PANTHER" id="PTHR41282:SF1">
    <property type="entry name" value="CONSERVED TRANSMEMBRANE PROTEIN-RELATED"/>
    <property type="match status" value="1"/>
</dbReference>
<organism evidence="2 3">
    <name type="scientific">Fuerstiella marisgermanici</name>
    <dbReference type="NCBI Taxonomy" id="1891926"/>
    <lineage>
        <taxon>Bacteria</taxon>
        <taxon>Pseudomonadati</taxon>
        <taxon>Planctomycetota</taxon>
        <taxon>Planctomycetia</taxon>
        <taxon>Planctomycetales</taxon>
        <taxon>Planctomycetaceae</taxon>
        <taxon>Fuerstiella</taxon>
    </lineage>
</organism>
<dbReference type="PANTHER" id="PTHR41282">
    <property type="entry name" value="CONSERVED TRANSMEMBRANE PROTEIN-RELATED"/>
    <property type="match status" value="1"/>
</dbReference>
<keyword evidence="3" id="KW-1185">Reference proteome</keyword>
<keyword evidence="1" id="KW-0472">Membrane</keyword>
<reference evidence="2 3" key="1">
    <citation type="journal article" date="2016" name="Front. Microbiol.">
        <title>Fuerstia marisgermanicae gen. nov., sp. nov., an Unusual Member of the Phylum Planctomycetes from the German Wadden Sea.</title>
        <authorList>
            <person name="Kohn T."/>
            <person name="Heuer A."/>
            <person name="Jogler M."/>
            <person name="Vollmers J."/>
            <person name="Boedeker C."/>
            <person name="Bunk B."/>
            <person name="Rast P."/>
            <person name="Borchert D."/>
            <person name="Glockner I."/>
            <person name="Freese H.M."/>
            <person name="Klenk H.P."/>
            <person name="Overmann J."/>
            <person name="Kaster A.K."/>
            <person name="Rohde M."/>
            <person name="Wiegand S."/>
            <person name="Jogler C."/>
        </authorList>
    </citation>
    <scope>NUCLEOTIDE SEQUENCE [LARGE SCALE GENOMIC DNA]</scope>
    <source>
        <strain evidence="2 3">NH11</strain>
    </source>
</reference>
<feature type="transmembrane region" description="Helical" evidence="1">
    <location>
        <begin position="186"/>
        <end position="204"/>
    </location>
</feature>
<dbReference type="KEGG" id="fmr:Fuma_05473"/>
<keyword evidence="1" id="KW-0812">Transmembrane</keyword>
<proteinExistence type="predicted"/>
<feature type="transmembrane region" description="Helical" evidence="1">
    <location>
        <begin position="117"/>
        <end position="139"/>
    </location>
</feature>
<evidence type="ECO:0000313" key="3">
    <source>
        <dbReference type="Proteomes" id="UP000187735"/>
    </source>
</evidence>
<name>A0A1P8WP32_9PLAN</name>
<dbReference type="AlphaFoldDB" id="A0A1P8WP32"/>
<gene>
    <name evidence="2" type="ORF">Fuma_05473</name>
</gene>